<dbReference type="Pfam" id="PF00619">
    <property type="entry name" value="CARD"/>
    <property type="match status" value="1"/>
</dbReference>
<dbReference type="SMART" id="SM00114">
    <property type="entry name" value="CARD"/>
    <property type="match status" value="1"/>
</dbReference>
<feature type="domain" description="CARD" evidence="1">
    <location>
        <begin position="1"/>
        <end position="92"/>
    </location>
</feature>
<dbReference type="InterPro" id="IPR001315">
    <property type="entry name" value="CARD"/>
</dbReference>
<proteinExistence type="predicted"/>
<protein>
    <submittedName>
        <fullName evidence="2">Caspase recruitment domain-containing protein</fullName>
    </submittedName>
</protein>
<accession>A0A6F8WZU4</accession>
<dbReference type="PROSITE" id="PS50209">
    <property type="entry name" value="CARD"/>
    <property type="match status" value="1"/>
</dbReference>
<organism evidence="2">
    <name type="scientific">Lymphocystis disease virus 2</name>
    <dbReference type="NCBI Taxonomy" id="159183"/>
    <lineage>
        <taxon>Viruses</taxon>
        <taxon>Varidnaviria</taxon>
        <taxon>Bamfordvirae</taxon>
        <taxon>Nucleocytoviricota</taxon>
        <taxon>Megaviricetes</taxon>
        <taxon>Pimascovirales</taxon>
        <taxon>Pimascovirales incertae sedis</taxon>
        <taxon>Iridoviridae</taxon>
        <taxon>Alphairidovirinae</taxon>
        <taxon>Lymphocystivirus</taxon>
        <taxon>Lymphocystivirus paralichthys1</taxon>
    </lineage>
</organism>
<sequence>MTTDVDILFKNRVIFINNLSLDTVDGLLDRLLHACVLTQSELEYCTELTTKSDKIRFLVDSCCKKGNVASNIFLYGLYELDNNVFSMISFKNTCSTKQIF</sequence>
<dbReference type="Gene3D" id="1.10.533.10">
    <property type="entry name" value="Death Domain, Fas"/>
    <property type="match status" value="1"/>
</dbReference>
<dbReference type="EMBL" id="LC534415">
    <property type="protein sequence ID" value="BCB67412.1"/>
    <property type="molecule type" value="Genomic_DNA"/>
</dbReference>
<evidence type="ECO:0000313" key="2">
    <source>
        <dbReference type="EMBL" id="BCB67412.1"/>
    </source>
</evidence>
<reference evidence="2" key="1">
    <citation type="journal article" date="2021" name="Microbiol. Resour. Announc.">
        <title>Genome Sequence of Lymphocystis Disease Virus 2 LCDV-JP_Oita_2018, Isolated from a Diseased Japanese Flounder (Paralichthys olivaceus) in Japan.</title>
        <authorList>
            <person name="Kawato S."/>
            <person name="Nozaki R."/>
            <person name="Hirono I."/>
            <person name="Kondo H."/>
        </authorList>
    </citation>
    <scope>NUCLEOTIDE SEQUENCE</scope>
    <source>
        <strain evidence="2">LCDV-JP_Oita_2018</strain>
    </source>
</reference>
<dbReference type="Proteomes" id="UP000501113">
    <property type="component" value="Segment"/>
</dbReference>
<name>A0A6F8WZU4_9VIRU</name>
<dbReference type="SUPFAM" id="SSF47986">
    <property type="entry name" value="DEATH domain"/>
    <property type="match status" value="1"/>
</dbReference>
<dbReference type="InterPro" id="IPR011029">
    <property type="entry name" value="DEATH-like_dom_sf"/>
</dbReference>
<evidence type="ECO:0000259" key="1">
    <source>
        <dbReference type="PROSITE" id="PS50209"/>
    </source>
</evidence>